<dbReference type="InterPro" id="IPR015943">
    <property type="entry name" value="WD40/YVTN_repeat-like_dom_sf"/>
</dbReference>
<proteinExistence type="predicted"/>
<dbReference type="AlphaFoldDB" id="X1T2R2"/>
<feature type="non-terminal residue" evidence="1">
    <location>
        <position position="132"/>
    </location>
</feature>
<evidence type="ECO:0000313" key="1">
    <source>
        <dbReference type="EMBL" id="GAI81905.1"/>
    </source>
</evidence>
<gene>
    <name evidence="1" type="ORF">S12H4_24828</name>
</gene>
<dbReference type="Gene3D" id="2.130.10.10">
    <property type="entry name" value="YVTN repeat-like/Quinoprotein amine dehydrogenase"/>
    <property type="match status" value="1"/>
</dbReference>
<feature type="non-terminal residue" evidence="1">
    <location>
        <position position="1"/>
    </location>
</feature>
<dbReference type="EMBL" id="BARW01013624">
    <property type="protein sequence ID" value="GAI81905.1"/>
    <property type="molecule type" value="Genomic_DNA"/>
</dbReference>
<organism evidence="1">
    <name type="scientific">marine sediment metagenome</name>
    <dbReference type="NCBI Taxonomy" id="412755"/>
    <lineage>
        <taxon>unclassified sequences</taxon>
        <taxon>metagenomes</taxon>
        <taxon>ecological metagenomes</taxon>
    </lineage>
</organism>
<name>X1T2R2_9ZZZZ</name>
<comment type="caution">
    <text evidence="1">The sequence shown here is derived from an EMBL/GenBank/DDBJ whole genome shotgun (WGS) entry which is preliminary data.</text>
</comment>
<dbReference type="SUPFAM" id="SSF110296">
    <property type="entry name" value="Oligoxyloglucan reducing end-specific cellobiohydrolase"/>
    <property type="match status" value="1"/>
</dbReference>
<evidence type="ECO:0008006" key="2">
    <source>
        <dbReference type="Google" id="ProtNLM"/>
    </source>
</evidence>
<protein>
    <recommendedName>
        <fullName evidence="2">Sortilin N-terminal domain-containing protein</fullName>
    </recommendedName>
</protein>
<reference evidence="1" key="1">
    <citation type="journal article" date="2014" name="Front. Microbiol.">
        <title>High frequency of phylogenetically diverse reductive dehalogenase-homologous genes in deep subseafloor sedimentary metagenomes.</title>
        <authorList>
            <person name="Kawai M."/>
            <person name="Futagami T."/>
            <person name="Toyoda A."/>
            <person name="Takaki Y."/>
            <person name="Nishi S."/>
            <person name="Hori S."/>
            <person name="Arai W."/>
            <person name="Tsubouchi T."/>
            <person name="Morono Y."/>
            <person name="Uchiyama I."/>
            <person name="Ito T."/>
            <person name="Fujiyama A."/>
            <person name="Inagaki F."/>
            <person name="Takami H."/>
        </authorList>
    </citation>
    <scope>NUCLEOTIDE SEQUENCE</scope>
    <source>
        <strain evidence="1">Expedition CK06-06</strain>
    </source>
</reference>
<accession>X1T2R2</accession>
<sequence length="132" mass="14324">GGLWKTTNNGVTWESVFDNQATSTIGDVAVALSNPEIVWVGTGEANNRQSSSWGNGVYKSNDGGKTWIHMGLEDTHHVGRIVLDPYNPEVAYVAAVGHLWGPNQQRGLFKTTDGGESWENVLYVDENTGCTD</sequence>